<feature type="region of interest" description="Disordered" evidence="1">
    <location>
        <begin position="99"/>
        <end position="122"/>
    </location>
</feature>
<proteinExistence type="predicted"/>
<reference evidence="2" key="1">
    <citation type="submission" date="2021-01" db="EMBL/GenBank/DDBJ databases">
        <title>Modified the classification status of verrucomicrobia.</title>
        <authorList>
            <person name="Feng X."/>
        </authorList>
    </citation>
    <scope>NUCLEOTIDE SEQUENCE</scope>
    <source>
        <strain evidence="2">5K15</strain>
    </source>
</reference>
<evidence type="ECO:0000313" key="3">
    <source>
        <dbReference type="Proteomes" id="UP000634206"/>
    </source>
</evidence>
<dbReference type="AlphaFoldDB" id="A0AAE2V8Q9"/>
<name>A0AAE2V8Q9_9BACT</name>
<comment type="caution">
    <text evidence="2">The sequence shown here is derived from an EMBL/GenBank/DDBJ whole genome shotgun (WGS) entry which is preliminary data.</text>
</comment>
<keyword evidence="3" id="KW-1185">Reference proteome</keyword>
<evidence type="ECO:0000256" key="1">
    <source>
        <dbReference type="SAM" id="MobiDB-lite"/>
    </source>
</evidence>
<evidence type="ECO:0008006" key="4">
    <source>
        <dbReference type="Google" id="ProtNLM"/>
    </source>
</evidence>
<evidence type="ECO:0000313" key="2">
    <source>
        <dbReference type="EMBL" id="MBK1855882.1"/>
    </source>
</evidence>
<dbReference type="Proteomes" id="UP000634206">
    <property type="component" value="Unassembled WGS sequence"/>
</dbReference>
<accession>A0AAE2V8Q9</accession>
<sequence length="175" mass="19513">MKKPNRNVVIRYNISQNGKEGLYFCGFDSCKEAENIHIYNTPHYTRKGLKVSVFPEGRTPINTLFENNISNFEDEASWGKGGRKGINTRYNNNLYYGIEPHPPDKNPMAENPRFRNPGRAGSDIDLTTLKELRGYRVSSRSPVLGAGAVIANDGGMDVFRTKLSGKKPIVGAVAY</sequence>
<gene>
    <name evidence="2" type="ORF">JIN83_12990</name>
</gene>
<protein>
    <recommendedName>
        <fullName evidence="4">Right handed beta helix domain-containing protein</fullName>
    </recommendedName>
</protein>
<dbReference type="InterPro" id="IPR012334">
    <property type="entry name" value="Pectin_lyas_fold"/>
</dbReference>
<dbReference type="RefSeq" id="WP_309490496.1">
    <property type="nucleotide sequence ID" value="NZ_JAENIG010000008.1"/>
</dbReference>
<organism evidence="2 3">
    <name type="scientific">Oceaniferula flava</name>
    <dbReference type="NCBI Taxonomy" id="2800421"/>
    <lineage>
        <taxon>Bacteria</taxon>
        <taxon>Pseudomonadati</taxon>
        <taxon>Verrucomicrobiota</taxon>
        <taxon>Verrucomicrobiia</taxon>
        <taxon>Verrucomicrobiales</taxon>
        <taxon>Verrucomicrobiaceae</taxon>
        <taxon>Oceaniferula</taxon>
    </lineage>
</organism>
<dbReference type="EMBL" id="JAENIG010000008">
    <property type="protein sequence ID" value="MBK1855882.1"/>
    <property type="molecule type" value="Genomic_DNA"/>
</dbReference>
<dbReference type="Gene3D" id="2.160.20.10">
    <property type="entry name" value="Single-stranded right-handed beta-helix, Pectin lyase-like"/>
    <property type="match status" value="1"/>
</dbReference>